<dbReference type="SUPFAM" id="SSF56112">
    <property type="entry name" value="Protein kinase-like (PK-like)"/>
    <property type="match status" value="1"/>
</dbReference>
<dbReference type="GO" id="GO:0005524">
    <property type="term" value="F:ATP binding"/>
    <property type="evidence" value="ECO:0007669"/>
    <property type="project" value="InterPro"/>
</dbReference>
<accession>A0A0G4GVD4</accession>
<dbReference type="VEuPathDB" id="CryptoDB:Vbra_18693"/>
<keyword evidence="4" id="KW-1185">Reference proteome</keyword>
<dbReference type="PROSITE" id="PS50011">
    <property type="entry name" value="PROTEIN_KINASE_DOM"/>
    <property type="match status" value="1"/>
</dbReference>
<dbReference type="InParanoid" id="A0A0G4GVD4"/>
<evidence type="ECO:0000313" key="4">
    <source>
        <dbReference type="Proteomes" id="UP000041254"/>
    </source>
</evidence>
<dbReference type="GO" id="GO:0004672">
    <property type="term" value="F:protein kinase activity"/>
    <property type="evidence" value="ECO:0007669"/>
    <property type="project" value="InterPro"/>
</dbReference>
<evidence type="ECO:0000313" key="3">
    <source>
        <dbReference type="EMBL" id="CEM34704.1"/>
    </source>
</evidence>
<proteinExistence type="predicted"/>
<feature type="region of interest" description="Disordered" evidence="1">
    <location>
        <begin position="1"/>
        <end position="24"/>
    </location>
</feature>
<dbReference type="Proteomes" id="UP000041254">
    <property type="component" value="Unassembled WGS sequence"/>
</dbReference>
<protein>
    <recommendedName>
        <fullName evidence="2">Protein kinase domain-containing protein</fullName>
    </recommendedName>
</protein>
<organism evidence="3 4">
    <name type="scientific">Vitrella brassicaformis (strain CCMP3155)</name>
    <dbReference type="NCBI Taxonomy" id="1169540"/>
    <lineage>
        <taxon>Eukaryota</taxon>
        <taxon>Sar</taxon>
        <taxon>Alveolata</taxon>
        <taxon>Colpodellida</taxon>
        <taxon>Vitrellaceae</taxon>
        <taxon>Vitrella</taxon>
    </lineage>
</organism>
<evidence type="ECO:0000256" key="1">
    <source>
        <dbReference type="SAM" id="MobiDB-lite"/>
    </source>
</evidence>
<sequence>MAESSKAAEPPNVPPASHGMATEDTFIHQSFRDVRYEGEGKHAVVYSGVKREGCGVLKEVPPRERVAIKKYKDTIRSSNGTDRYFSYPQLKEYSEREFACHVRAGGHPNVVKAYARYSAYESGRAFEKSV</sequence>
<name>A0A0G4GVD4_VITBC</name>
<feature type="domain" description="Protein kinase" evidence="2">
    <location>
        <begin position="31"/>
        <end position="130"/>
    </location>
</feature>
<evidence type="ECO:0000259" key="2">
    <source>
        <dbReference type="PROSITE" id="PS50011"/>
    </source>
</evidence>
<dbReference type="AlphaFoldDB" id="A0A0G4GVD4"/>
<reference evidence="3 4" key="1">
    <citation type="submission" date="2014-11" db="EMBL/GenBank/DDBJ databases">
        <authorList>
            <person name="Zhu J."/>
            <person name="Qi W."/>
            <person name="Song R."/>
        </authorList>
    </citation>
    <scope>NUCLEOTIDE SEQUENCE [LARGE SCALE GENOMIC DNA]</scope>
</reference>
<dbReference type="InterPro" id="IPR000719">
    <property type="entry name" value="Prot_kinase_dom"/>
</dbReference>
<dbReference type="InterPro" id="IPR011009">
    <property type="entry name" value="Kinase-like_dom_sf"/>
</dbReference>
<dbReference type="EMBL" id="CDMY01000831">
    <property type="protein sequence ID" value="CEM34704.1"/>
    <property type="molecule type" value="Genomic_DNA"/>
</dbReference>
<gene>
    <name evidence="3" type="ORF">Vbra_18693</name>
</gene>